<dbReference type="SUPFAM" id="SSF81338">
    <property type="entry name" value="Aquaporin-like"/>
    <property type="match status" value="2"/>
</dbReference>
<comment type="similarity">
    <text evidence="2">Belongs to the MIP/aquaporin (TC 1.A.8) family.</text>
</comment>
<dbReference type="Pfam" id="PF00230">
    <property type="entry name" value="MIP"/>
    <property type="match status" value="1"/>
</dbReference>
<dbReference type="InterPro" id="IPR034294">
    <property type="entry name" value="Aquaporin_transptr"/>
</dbReference>
<evidence type="ECO:0000256" key="3">
    <source>
        <dbReference type="ARBA" id="ARBA00022692"/>
    </source>
</evidence>
<dbReference type="Gene3D" id="1.20.1080.10">
    <property type="entry name" value="Glycerol uptake facilitator protein"/>
    <property type="match status" value="1"/>
</dbReference>
<protein>
    <recommendedName>
        <fullName evidence="8">Aquaporin</fullName>
    </recommendedName>
</protein>
<dbReference type="GO" id="GO:0005886">
    <property type="term" value="C:plasma membrane"/>
    <property type="evidence" value="ECO:0007669"/>
    <property type="project" value="TreeGrafter"/>
</dbReference>
<accession>A0AAV2HM88</accession>
<comment type="subcellular location">
    <subcellularLocation>
        <location evidence="1">Membrane</location>
        <topology evidence="1">Multi-pass membrane protein</topology>
    </subcellularLocation>
</comment>
<proteinExistence type="inferred from homology"/>
<gene>
    <name evidence="6" type="ORF">GSLYS_00007929001</name>
</gene>
<feature type="non-terminal residue" evidence="6">
    <location>
        <position position="134"/>
    </location>
</feature>
<dbReference type="AlphaFoldDB" id="A0AAV2HM88"/>
<evidence type="ECO:0000256" key="1">
    <source>
        <dbReference type="ARBA" id="ARBA00004141"/>
    </source>
</evidence>
<evidence type="ECO:0000256" key="2">
    <source>
        <dbReference type="ARBA" id="ARBA00006175"/>
    </source>
</evidence>
<keyword evidence="4" id="KW-1133">Transmembrane helix</keyword>
<keyword evidence="7" id="KW-1185">Reference proteome</keyword>
<comment type="caution">
    <text evidence="6">The sequence shown here is derived from an EMBL/GenBank/DDBJ whole genome shotgun (WGS) entry which is preliminary data.</text>
</comment>
<dbReference type="Proteomes" id="UP001497497">
    <property type="component" value="Unassembled WGS sequence"/>
</dbReference>
<keyword evidence="5" id="KW-0472">Membrane</keyword>
<evidence type="ECO:0000313" key="7">
    <source>
        <dbReference type="Proteomes" id="UP001497497"/>
    </source>
</evidence>
<dbReference type="PANTHER" id="PTHR19139:SF199">
    <property type="entry name" value="MIP17260P"/>
    <property type="match status" value="1"/>
</dbReference>
<evidence type="ECO:0000256" key="5">
    <source>
        <dbReference type="ARBA" id="ARBA00023136"/>
    </source>
</evidence>
<organism evidence="6 7">
    <name type="scientific">Lymnaea stagnalis</name>
    <name type="common">Great pond snail</name>
    <name type="synonym">Helix stagnalis</name>
    <dbReference type="NCBI Taxonomy" id="6523"/>
    <lineage>
        <taxon>Eukaryota</taxon>
        <taxon>Metazoa</taxon>
        <taxon>Spiralia</taxon>
        <taxon>Lophotrochozoa</taxon>
        <taxon>Mollusca</taxon>
        <taxon>Gastropoda</taxon>
        <taxon>Heterobranchia</taxon>
        <taxon>Euthyneura</taxon>
        <taxon>Panpulmonata</taxon>
        <taxon>Hygrophila</taxon>
        <taxon>Lymnaeoidea</taxon>
        <taxon>Lymnaeidae</taxon>
        <taxon>Lymnaea</taxon>
    </lineage>
</organism>
<name>A0AAV2HM88_LYMST</name>
<evidence type="ECO:0000256" key="4">
    <source>
        <dbReference type="ARBA" id="ARBA00022989"/>
    </source>
</evidence>
<evidence type="ECO:0008006" key="8">
    <source>
        <dbReference type="Google" id="ProtNLM"/>
    </source>
</evidence>
<dbReference type="GO" id="GO:0015250">
    <property type="term" value="F:water channel activity"/>
    <property type="evidence" value="ECO:0007669"/>
    <property type="project" value="TreeGrafter"/>
</dbReference>
<feature type="non-terminal residue" evidence="6">
    <location>
        <position position="1"/>
    </location>
</feature>
<dbReference type="InterPro" id="IPR000425">
    <property type="entry name" value="MIP"/>
</dbReference>
<dbReference type="EMBL" id="CAXITT010000157">
    <property type="protein sequence ID" value="CAL1533969.1"/>
    <property type="molecule type" value="Genomic_DNA"/>
</dbReference>
<evidence type="ECO:0000313" key="6">
    <source>
        <dbReference type="EMBL" id="CAL1533969.1"/>
    </source>
</evidence>
<sequence length="134" mass="14992">SFNHQIDYTGASMNTARSFGPALVMGTWDNQWVSYEDVNAMVLMLRHTMKNTSRQFALETCLIWSIKLMGNSHANLNTVFVKQVYWVGPMVGGVVAGVLYEHLFAMNASLTKAKACLLSSDYDDNKHNANKIKV</sequence>
<keyword evidence="3" id="KW-0812">Transmembrane</keyword>
<dbReference type="PANTHER" id="PTHR19139">
    <property type="entry name" value="AQUAPORIN TRANSPORTER"/>
    <property type="match status" value="1"/>
</dbReference>
<dbReference type="InterPro" id="IPR023271">
    <property type="entry name" value="Aquaporin-like"/>
</dbReference>
<reference evidence="6 7" key="1">
    <citation type="submission" date="2024-04" db="EMBL/GenBank/DDBJ databases">
        <authorList>
            <consortium name="Genoscope - CEA"/>
            <person name="William W."/>
        </authorList>
    </citation>
    <scope>NUCLEOTIDE SEQUENCE [LARGE SCALE GENOMIC DNA]</scope>
</reference>